<gene>
    <name evidence="2" type="ORF">I6U48_00220</name>
</gene>
<proteinExistence type="predicted"/>
<accession>A0A949TU08</accession>
<comment type="caution">
    <text evidence="2">The sequence shown here is derived from an EMBL/GenBank/DDBJ whole genome shotgun (WGS) entry which is preliminary data.</text>
</comment>
<dbReference type="RefSeq" id="WP_218318384.1">
    <property type="nucleotide sequence ID" value="NZ_JAEEGC010000002.1"/>
</dbReference>
<keyword evidence="3" id="KW-1185">Reference proteome</keyword>
<protein>
    <submittedName>
        <fullName evidence="2">Uncharacterized protein</fullName>
    </submittedName>
</protein>
<dbReference type="AlphaFoldDB" id="A0A949TU08"/>
<dbReference type="Proteomes" id="UP000694308">
    <property type="component" value="Unassembled WGS sequence"/>
</dbReference>
<feature type="compositionally biased region" description="Polar residues" evidence="1">
    <location>
        <begin position="56"/>
        <end position="69"/>
    </location>
</feature>
<reference evidence="2" key="1">
    <citation type="submission" date="2020-12" db="EMBL/GenBank/DDBJ databases">
        <title>Clostridium thailandense sp. nov., a novel acetogenic bacterium isolated from peat land soil in Thailand.</title>
        <authorList>
            <person name="Chaikitkaew S."/>
            <person name="Birkeland N.K."/>
        </authorList>
    </citation>
    <scope>NUCLEOTIDE SEQUENCE</scope>
    <source>
        <strain evidence="2">PL3</strain>
    </source>
</reference>
<evidence type="ECO:0000313" key="3">
    <source>
        <dbReference type="Proteomes" id="UP000694308"/>
    </source>
</evidence>
<name>A0A949TU08_9CLOT</name>
<organism evidence="2 3">
    <name type="scientific">Clostridium thailandense</name>
    <dbReference type="NCBI Taxonomy" id="2794346"/>
    <lineage>
        <taxon>Bacteria</taxon>
        <taxon>Bacillati</taxon>
        <taxon>Bacillota</taxon>
        <taxon>Clostridia</taxon>
        <taxon>Eubacteriales</taxon>
        <taxon>Clostridiaceae</taxon>
        <taxon>Clostridium</taxon>
    </lineage>
</organism>
<dbReference type="EMBL" id="JAEEGC010000002">
    <property type="protein sequence ID" value="MBV7271345.1"/>
    <property type="molecule type" value="Genomic_DNA"/>
</dbReference>
<evidence type="ECO:0000256" key="1">
    <source>
        <dbReference type="SAM" id="MobiDB-lite"/>
    </source>
</evidence>
<evidence type="ECO:0000313" key="2">
    <source>
        <dbReference type="EMBL" id="MBV7271345.1"/>
    </source>
</evidence>
<sequence length="92" mass="10057">MKKRFALKLVGVMIISVLIFAGLSVSGKITKQKFSNVTSVNTITTKDVKSITDNDLINSSAEDTPTQLDSVEDQTKQLTPSETNLLLNDDIK</sequence>
<feature type="region of interest" description="Disordered" evidence="1">
    <location>
        <begin position="56"/>
        <end position="79"/>
    </location>
</feature>